<feature type="domain" description="GmrSD restriction endonucleases N-terminal" evidence="2">
    <location>
        <begin position="31"/>
        <end position="172"/>
    </location>
</feature>
<feature type="compositionally biased region" description="Acidic residues" evidence="1">
    <location>
        <begin position="347"/>
        <end position="365"/>
    </location>
</feature>
<evidence type="ECO:0000313" key="3">
    <source>
        <dbReference type="EMBL" id="KSV60144.1"/>
    </source>
</evidence>
<gene>
    <name evidence="3" type="ORF">ASU35_17355</name>
</gene>
<dbReference type="PANTHER" id="PTHR39639:SF1">
    <property type="entry name" value="DUF262 DOMAIN-CONTAINING PROTEIN"/>
    <property type="match status" value="1"/>
</dbReference>
<sequence length="378" mass="42860">MKIVNRSTLNVGLSNLKKWKEEKNALRYDLSFQRHTGMWSLPAKSMLIWSILSDSYVPPVIFVKNDEDVVDEKGKSMSCYSVLDGAQRTTNLFSFMNDEYRLHGSTPDVEIDGDMFELAGMLFSEMPQELQNAINSYKFNIQVIANASEEEQTMLFANINSGVPLSTIQKAKPELGVDLCNYFAGVVEKSFFSQGLNMTAAQALREEDLCMALQSLMLISDYDDYKSVSVAECLKFASYLKNNFTQQEQENFCETVDYLGVFDKKAKYLRKNNVAVIVALAEQMLCEGIEASDYKNFLNEFFASDNEDYKEFSGSGNVKRPNVEARYEILRDECYKYFKLELPSDDENSELVSDDVSSDGSEEVGADSYGDSGERYEQ</sequence>
<evidence type="ECO:0000313" key="4">
    <source>
        <dbReference type="Proteomes" id="UP000054874"/>
    </source>
</evidence>
<evidence type="ECO:0000259" key="2">
    <source>
        <dbReference type="Pfam" id="PF03235"/>
    </source>
</evidence>
<dbReference type="Pfam" id="PF03235">
    <property type="entry name" value="GmrSD_N"/>
    <property type="match status" value="1"/>
</dbReference>
<keyword evidence="4" id="KW-1185">Reference proteome</keyword>
<dbReference type="Proteomes" id="UP000054874">
    <property type="component" value="Unassembled WGS sequence"/>
</dbReference>
<comment type="caution">
    <text evidence="3">The sequence shown here is derived from an EMBL/GenBank/DDBJ whole genome shotgun (WGS) entry which is preliminary data.</text>
</comment>
<accession>A0A0V8QHX2</accession>
<evidence type="ECO:0000256" key="1">
    <source>
        <dbReference type="SAM" id="MobiDB-lite"/>
    </source>
</evidence>
<dbReference type="AlphaFoldDB" id="A0A0V8QHX2"/>
<dbReference type="PANTHER" id="PTHR39639">
    <property type="entry name" value="CHROMOSOME 16, WHOLE GENOME SHOTGUN SEQUENCE"/>
    <property type="match status" value="1"/>
</dbReference>
<dbReference type="InterPro" id="IPR004919">
    <property type="entry name" value="GmrSD_N"/>
</dbReference>
<dbReference type="EMBL" id="LNAM01000038">
    <property type="protein sequence ID" value="KSV60144.1"/>
    <property type="molecule type" value="Genomic_DNA"/>
</dbReference>
<dbReference type="STRING" id="290052.ASU35_17355"/>
<proteinExistence type="predicted"/>
<feature type="region of interest" description="Disordered" evidence="1">
    <location>
        <begin position="347"/>
        <end position="378"/>
    </location>
</feature>
<name>A0A0V8QHX2_9FIRM</name>
<reference evidence="3 4" key="1">
    <citation type="submission" date="2015-11" db="EMBL/GenBank/DDBJ databases">
        <title>Butyribacter intestini gen. nov., sp. nov., a butyric acid-producing bacterium of the family Lachnospiraceae isolated from the human faeces.</title>
        <authorList>
            <person name="Zou Y."/>
            <person name="Xue W."/>
            <person name="Luo G."/>
            <person name="Lv M."/>
        </authorList>
    </citation>
    <scope>NUCLEOTIDE SEQUENCE [LARGE SCALE GENOMIC DNA]</scope>
    <source>
        <strain evidence="3 4">ACET-33324</strain>
    </source>
</reference>
<protein>
    <recommendedName>
        <fullName evidence="2">GmrSD restriction endonucleases N-terminal domain-containing protein</fullName>
    </recommendedName>
</protein>
<organism evidence="3 4">
    <name type="scientific">Acetivibrio ethanolgignens</name>
    <dbReference type="NCBI Taxonomy" id="290052"/>
    <lineage>
        <taxon>Bacteria</taxon>
        <taxon>Bacillati</taxon>
        <taxon>Bacillota</taxon>
        <taxon>Clostridia</taxon>
        <taxon>Eubacteriales</taxon>
        <taxon>Oscillospiraceae</taxon>
        <taxon>Acetivibrio</taxon>
    </lineage>
</organism>